<proteinExistence type="inferred from homology"/>
<evidence type="ECO:0000256" key="4">
    <source>
        <dbReference type="RuleBase" id="RU362057"/>
    </source>
</evidence>
<dbReference type="Pfam" id="PF00201">
    <property type="entry name" value="UDPGT"/>
    <property type="match status" value="1"/>
</dbReference>
<evidence type="ECO:0000313" key="5">
    <source>
        <dbReference type="EMBL" id="KAF6135160.1"/>
    </source>
</evidence>
<dbReference type="GO" id="GO:0080044">
    <property type="term" value="F:quercetin 7-O-glucosyltransferase activity"/>
    <property type="evidence" value="ECO:0007669"/>
    <property type="project" value="TreeGrafter"/>
</dbReference>
<dbReference type="FunFam" id="3.40.50.2000:FF:000056">
    <property type="entry name" value="Glycosyltransferase"/>
    <property type="match status" value="1"/>
</dbReference>
<dbReference type="Proteomes" id="UP000541444">
    <property type="component" value="Unassembled WGS sequence"/>
</dbReference>
<dbReference type="SUPFAM" id="SSF53756">
    <property type="entry name" value="UDP-Glycosyltransferase/glycogen phosphorylase"/>
    <property type="match status" value="1"/>
</dbReference>
<dbReference type="PANTHER" id="PTHR11926:SF1402">
    <property type="entry name" value="GLYCOSYLTRANSFERASE"/>
    <property type="match status" value="1"/>
</dbReference>
<evidence type="ECO:0000256" key="3">
    <source>
        <dbReference type="RuleBase" id="RU003718"/>
    </source>
</evidence>
<evidence type="ECO:0000313" key="6">
    <source>
        <dbReference type="Proteomes" id="UP000541444"/>
    </source>
</evidence>
<dbReference type="GO" id="GO:0080043">
    <property type="term" value="F:quercetin 3-O-glucosyltransferase activity"/>
    <property type="evidence" value="ECO:0007669"/>
    <property type="project" value="TreeGrafter"/>
</dbReference>
<dbReference type="CDD" id="cd03784">
    <property type="entry name" value="GT1_Gtf-like"/>
    <property type="match status" value="1"/>
</dbReference>
<evidence type="ECO:0000256" key="1">
    <source>
        <dbReference type="ARBA" id="ARBA00009995"/>
    </source>
</evidence>
<dbReference type="EMBL" id="JACGCM010002811">
    <property type="protein sequence ID" value="KAF6135160.1"/>
    <property type="molecule type" value="Genomic_DNA"/>
</dbReference>
<keyword evidence="6" id="KW-1185">Reference proteome</keyword>
<dbReference type="AlphaFoldDB" id="A0A7J7KXR0"/>
<name>A0A7J7KXR0_9MAGN</name>
<gene>
    <name evidence="5" type="ORF">GIB67_035231</name>
</gene>
<dbReference type="Gene3D" id="3.40.50.2000">
    <property type="entry name" value="Glycogen Phosphorylase B"/>
    <property type="match status" value="2"/>
</dbReference>
<comment type="similarity">
    <text evidence="1 3">Belongs to the UDP-glycosyltransferase family.</text>
</comment>
<accession>A0A7J7KXR0</accession>
<dbReference type="InterPro" id="IPR035595">
    <property type="entry name" value="UDP_glycos_trans_CS"/>
</dbReference>
<dbReference type="OrthoDB" id="5835829at2759"/>
<protein>
    <recommendedName>
        <fullName evidence="4">Glycosyltransferase</fullName>
        <ecNumber evidence="4">2.4.1.-</ecNumber>
    </recommendedName>
</protein>
<keyword evidence="3" id="KW-0328">Glycosyltransferase</keyword>
<dbReference type="PANTHER" id="PTHR11926">
    <property type="entry name" value="GLUCOSYL/GLUCURONOSYL TRANSFERASES"/>
    <property type="match status" value="1"/>
</dbReference>
<dbReference type="InterPro" id="IPR002213">
    <property type="entry name" value="UDP_glucos_trans"/>
</dbReference>
<dbReference type="PROSITE" id="PS00375">
    <property type="entry name" value="UDPGT"/>
    <property type="match status" value="1"/>
</dbReference>
<reference evidence="5 6" key="1">
    <citation type="journal article" date="2020" name="IScience">
        <title>Genome Sequencing of the Endangered Kingdonia uniflora (Circaeasteraceae, Ranunculales) Reveals Potential Mechanisms of Evolutionary Specialization.</title>
        <authorList>
            <person name="Sun Y."/>
            <person name="Deng T."/>
            <person name="Zhang A."/>
            <person name="Moore M.J."/>
            <person name="Landis J.B."/>
            <person name="Lin N."/>
            <person name="Zhang H."/>
            <person name="Zhang X."/>
            <person name="Huang J."/>
            <person name="Zhang X."/>
            <person name="Sun H."/>
            <person name="Wang H."/>
        </authorList>
    </citation>
    <scope>NUCLEOTIDE SEQUENCE [LARGE SCALE GENOMIC DNA]</scope>
    <source>
        <strain evidence="5">TB1705</strain>
        <tissue evidence="5">Leaf</tissue>
    </source>
</reference>
<comment type="caution">
    <text evidence="5">The sequence shown here is derived from an EMBL/GenBank/DDBJ whole genome shotgun (WGS) entry which is preliminary data.</text>
</comment>
<keyword evidence="2 3" id="KW-0808">Transferase</keyword>
<evidence type="ECO:0000256" key="2">
    <source>
        <dbReference type="ARBA" id="ARBA00022679"/>
    </source>
</evidence>
<sequence>MKCSEKTCSRRILLVPYPAQGHVTPMLQLAIILRDRGFEPVIITPEFIHSRITKLPNNNNNIGVSFASIPDGLEGNETIDFFTISNTMENCMPLHLERIIRNDGKVLCVIVDLLASWAIEVVNHCKVPAAGFWPAMLSTYNLISTIPDMIRLGHISELGSPRHQGTVCLPGKAMLTTGDLPWLIGNPVAQESRFRFWMRILNRSKSLRWLLVNSFPEEECETDILIEQQDPTTQTCPKVFKIGPLTTYTGPGESLRSFWEEDRSCLSWLDSQRHLSVVYVSFGSWVGPIGEEKVREIALGLEAAKMPFIWVLADTWRKGLPEGYLEKVTSSGNGKVVSWAPQKEILQHDSIGCYLTHCGWNSTTEAIECGKRLLCYPVAGDQFVNCNYIVNVWGIGVKMDGIGRDDIEKGVRKLMEEGGDIQERVMKLKKKIVSELGSSRAMSTLTAFINDLNEHTTHIP</sequence>
<dbReference type="EC" id="2.4.1.-" evidence="4"/>
<organism evidence="5 6">
    <name type="scientific">Kingdonia uniflora</name>
    <dbReference type="NCBI Taxonomy" id="39325"/>
    <lineage>
        <taxon>Eukaryota</taxon>
        <taxon>Viridiplantae</taxon>
        <taxon>Streptophyta</taxon>
        <taxon>Embryophyta</taxon>
        <taxon>Tracheophyta</taxon>
        <taxon>Spermatophyta</taxon>
        <taxon>Magnoliopsida</taxon>
        <taxon>Ranunculales</taxon>
        <taxon>Circaeasteraceae</taxon>
        <taxon>Kingdonia</taxon>
    </lineage>
</organism>